<sequence length="1027" mass="119464">MSSPLLKTFCTFYEALQGAENIVCICKDSSVFSVWKDLVENRLETDITDKCIHELSLQEVNWTIMRMKEPQRQSCRRYLPSVGSSSVLLTEKDEEFMTVLDILSENECEDTEIENSNSFKSFKKKAEEEFYRGGKVTWWNFYLSEGPGCVPFIKRDKFDDLYNLIVPQESYRTPCVIINLFHYPGCGGTTLAMHILWTMRRKFRCAVVKNSVALSTEIAVQVAHLQSCGKEEQSNYIPVLLLVDDWDDVEDLQRCILNVIRETRKHDCLSVIILNCIRTQFPKDSSCKSRIDNVYITNKLSEKEKRFFQEKLKEIEGEHKKPESFYAFMIMKNDFSEEYAEKVSKNVLKGLDVSSKVGQLLSFLALLNTYVVGSSMSLSLCEEFVGIKNALWQRETLEDRMSQYFELLTCFDTEDYGKYQSVRFLHHEFAKHCLDVITEHGLNPREILTNLLHCDLLYKSGMGKDVLTQNIMSMLITRHRKELGDDKNTLFSPLVEQIQKSEGNDSVKAVLIDATKRFDKNATVPQALARHCYLKEKDFESALEWAKDAQRKMNNSYIADTLGQVHKSNLKYEIELAQDKGESIRPEDLEKYIKLAADAIEAFKESQELARKDEYDENFDQRNKRRLRTYNTSGYIGAIDVAMIIFGVLRETPLFDQKDEHKQRLLLQFLNNLFPASDFRANDNQENKEFIAVVKNHEQFLVSLKPQVKEGFEFFENYFTYLRPRSIERETAEDRNKKKISDHFQTYIQIFCPSGEQRKSERSSKPILNLQQQIEDARRYLERERADTFSGLLQCLNENGPQVETIVEKWKFIVENSKRKILSEQTNFILANIVLHCLKPKSKRFKTYEELLSLLNVALQERGTHSSCTELYYLSMLLLWPSENINENTTTYKNICTYVSSIKKSFGRRFSHMCYAKNATSHFYLGKNKGLRRIVHRRKLDQTLDKDENTRLWWSGEIWKKPEVEKLLHRVKGKTENGELHVTCPGNLKIPVRPVYLGGIRSGGSVETVSFYLGFSMEGPVAYDIKY</sequence>
<organism evidence="1 2">
    <name type="scientific">Scleropages formosus</name>
    <name type="common">Asian bonytongue</name>
    <name type="synonym">Osteoglossum formosum</name>
    <dbReference type="NCBI Taxonomy" id="113540"/>
    <lineage>
        <taxon>Eukaryota</taxon>
        <taxon>Metazoa</taxon>
        <taxon>Chordata</taxon>
        <taxon>Craniata</taxon>
        <taxon>Vertebrata</taxon>
        <taxon>Euteleostomi</taxon>
        <taxon>Actinopterygii</taxon>
        <taxon>Neopterygii</taxon>
        <taxon>Teleostei</taxon>
        <taxon>Osteoglossocephala</taxon>
        <taxon>Osteoglossomorpha</taxon>
        <taxon>Osteoglossiformes</taxon>
        <taxon>Osteoglossidae</taxon>
        <taxon>Scleropages</taxon>
    </lineage>
</organism>
<dbReference type="AlphaFoldDB" id="A0A0P7T9T4"/>
<dbReference type="GO" id="GO:0005737">
    <property type="term" value="C:cytoplasm"/>
    <property type="evidence" value="ECO:0007669"/>
    <property type="project" value="TreeGrafter"/>
</dbReference>
<name>A0A0P7T9T4_SCLFO</name>
<proteinExistence type="predicted"/>
<dbReference type="PANTHER" id="PTHR16155:SF18">
    <property type="entry name" value="STERILE ALPHA MOTIF DOMAIN-CONTAINING PROTEIN 9-LIKE"/>
    <property type="match status" value="1"/>
</dbReference>
<dbReference type="Proteomes" id="UP000034805">
    <property type="component" value="Unassembled WGS sequence"/>
</dbReference>
<accession>A0A0P7T9T4</accession>
<gene>
    <name evidence="1" type="ORF">Z043_124517</name>
</gene>
<reference evidence="1 2" key="1">
    <citation type="submission" date="2015-08" db="EMBL/GenBank/DDBJ databases">
        <title>The genome of the Asian arowana (Scleropages formosus).</title>
        <authorList>
            <person name="Tan M.H."/>
            <person name="Gan H.M."/>
            <person name="Croft L.J."/>
            <person name="Austin C.M."/>
        </authorList>
    </citation>
    <scope>NUCLEOTIDE SEQUENCE [LARGE SCALE GENOMIC DNA]</scope>
    <source>
        <strain evidence="1">Aro1</strain>
    </source>
</reference>
<evidence type="ECO:0000313" key="1">
    <source>
        <dbReference type="EMBL" id="KPP57734.1"/>
    </source>
</evidence>
<comment type="caution">
    <text evidence="1">The sequence shown here is derived from an EMBL/GenBank/DDBJ whole genome shotgun (WGS) entry which is preliminary data.</text>
</comment>
<dbReference type="EMBL" id="JARO02015568">
    <property type="protein sequence ID" value="KPP57734.1"/>
    <property type="molecule type" value="Genomic_DNA"/>
</dbReference>
<protein>
    <recommendedName>
        <fullName evidence="3">Sterile alpha motif domain-containing protein 9-like</fullName>
    </recommendedName>
</protein>
<evidence type="ECO:0000313" key="2">
    <source>
        <dbReference type="Proteomes" id="UP000034805"/>
    </source>
</evidence>
<dbReference type="PANTHER" id="PTHR16155">
    <property type="entry name" value="DED DOMAIN-CONTAINING PROTEIN"/>
    <property type="match status" value="1"/>
</dbReference>
<evidence type="ECO:0008006" key="3">
    <source>
        <dbReference type="Google" id="ProtNLM"/>
    </source>
</evidence>